<evidence type="ECO:0000313" key="1">
    <source>
        <dbReference type="EMBL" id="KJE76966.1"/>
    </source>
</evidence>
<sequence length="87" mass="9247">MSSILHRPKVLHPDSHLVEVMPAMRPSVKTHMHTELLPQYGASNIQSSDLTVSLAKALLRHGGKATSLAIGGVDGALIVAMLASMPR</sequence>
<dbReference type="AlphaFoldDB" id="A0A0D8FV28"/>
<gene>
    <name evidence="1" type="ORF">FEAC_12910</name>
</gene>
<dbReference type="EMBL" id="JXUW01000009">
    <property type="protein sequence ID" value="KJE76966.1"/>
    <property type="molecule type" value="Genomic_DNA"/>
</dbReference>
<name>A0A0D8FV28_9ACTN</name>
<dbReference type="Proteomes" id="UP000032336">
    <property type="component" value="Unassembled WGS sequence"/>
</dbReference>
<evidence type="ECO:0000313" key="2">
    <source>
        <dbReference type="Proteomes" id="UP000032336"/>
    </source>
</evidence>
<dbReference type="GeneID" id="78372512"/>
<accession>A0A0D8FV28</accession>
<comment type="caution">
    <text evidence="1">The sequence shown here is derived from an EMBL/GenBank/DDBJ whole genome shotgun (WGS) entry which is preliminary data.</text>
</comment>
<protein>
    <submittedName>
        <fullName evidence="1">Uncharacterized protein</fullName>
    </submittedName>
</protein>
<proteinExistence type="predicted"/>
<dbReference type="STRING" id="1121877.FEAC_12910"/>
<keyword evidence="2" id="KW-1185">Reference proteome</keyword>
<dbReference type="RefSeq" id="WP_035390019.1">
    <property type="nucleotide sequence ID" value="NZ_JQKF01000018.1"/>
</dbReference>
<organism evidence="1 2">
    <name type="scientific">Ferrimicrobium acidiphilum DSM 19497</name>
    <dbReference type="NCBI Taxonomy" id="1121877"/>
    <lineage>
        <taxon>Bacteria</taxon>
        <taxon>Bacillati</taxon>
        <taxon>Actinomycetota</taxon>
        <taxon>Acidimicrobiia</taxon>
        <taxon>Acidimicrobiales</taxon>
        <taxon>Acidimicrobiaceae</taxon>
        <taxon>Ferrimicrobium</taxon>
    </lineage>
</organism>
<reference evidence="1 2" key="1">
    <citation type="submission" date="2015-01" db="EMBL/GenBank/DDBJ databases">
        <title>Draft genome of the acidophilic iron oxidizer Ferrimicrobium acidiphilum strain T23.</title>
        <authorList>
            <person name="Poehlein A."/>
            <person name="Eisen S."/>
            <person name="Schloemann M."/>
            <person name="Johnson B.D."/>
            <person name="Daniel R."/>
            <person name="Muehling M."/>
        </authorList>
    </citation>
    <scope>NUCLEOTIDE SEQUENCE [LARGE SCALE GENOMIC DNA]</scope>
    <source>
        <strain evidence="1 2">T23</strain>
    </source>
</reference>